<organism evidence="6 7">
    <name type="scientific">Ideonella livida</name>
    <dbReference type="NCBI Taxonomy" id="2707176"/>
    <lineage>
        <taxon>Bacteria</taxon>
        <taxon>Pseudomonadati</taxon>
        <taxon>Pseudomonadota</taxon>
        <taxon>Betaproteobacteria</taxon>
        <taxon>Burkholderiales</taxon>
        <taxon>Sphaerotilaceae</taxon>
        <taxon>Ideonella</taxon>
    </lineage>
</organism>
<dbReference type="SUPFAM" id="SSF46785">
    <property type="entry name" value="Winged helix' DNA-binding domain"/>
    <property type="match status" value="1"/>
</dbReference>
<protein>
    <submittedName>
        <fullName evidence="6">LysR family transcriptional regulator</fullName>
    </submittedName>
</protein>
<dbReference type="CDD" id="cd08459">
    <property type="entry name" value="PBP2_DntR_NahR_LinR_like"/>
    <property type="match status" value="1"/>
</dbReference>
<dbReference type="SUPFAM" id="SSF53850">
    <property type="entry name" value="Periplasmic binding protein-like II"/>
    <property type="match status" value="1"/>
</dbReference>
<dbReference type="Gene3D" id="1.10.10.10">
    <property type="entry name" value="Winged helix-like DNA-binding domain superfamily/Winged helix DNA-binding domain"/>
    <property type="match status" value="1"/>
</dbReference>
<evidence type="ECO:0000256" key="4">
    <source>
        <dbReference type="ARBA" id="ARBA00023163"/>
    </source>
</evidence>
<name>A0A7C9TKC9_9BURK</name>
<dbReference type="RefSeq" id="WP_163457204.1">
    <property type="nucleotide sequence ID" value="NZ_JAAGOH010000008.1"/>
</dbReference>
<evidence type="ECO:0000259" key="5">
    <source>
        <dbReference type="PROSITE" id="PS50931"/>
    </source>
</evidence>
<dbReference type="GO" id="GO:0003700">
    <property type="term" value="F:DNA-binding transcription factor activity"/>
    <property type="evidence" value="ECO:0007669"/>
    <property type="project" value="InterPro"/>
</dbReference>
<reference evidence="6 7" key="1">
    <citation type="submission" date="2020-02" db="EMBL/GenBank/DDBJ databases">
        <title>Ideonella bacterium strain TBM-1.</title>
        <authorList>
            <person name="Chen W.-M."/>
        </authorList>
    </citation>
    <scope>NUCLEOTIDE SEQUENCE [LARGE SCALE GENOMIC DNA]</scope>
    <source>
        <strain evidence="6 7">TBM-1</strain>
    </source>
</reference>
<dbReference type="Pfam" id="PF00126">
    <property type="entry name" value="HTH_1"/>
    <property type="match status" value="1"/>
</dbReference>
<feature type="domain" description="HTH lysR-type" evidence="5">
    <location>
        <begin position="7"/>
        <end position="64"/>
    </location>
</feature>
<dbReference type="PROSITE" id="PS50931">
    <property type="entry name" value="HTH_LYSR"/>
    <property type="match status" value="1"/>
</dbReference>
<dbReference type="Pfam" id="PF03466">
    <property type="entry name" value="LysR_substrate"/>
    <property type="match status" value="1"/>
</dbReference>
<evidence type="ECO:0000313" key="7">
    <source>
        <dbReference type="Proteomes" id="UP000484255"/>
    </source>
</evidence>
<dbReference type="InterPro" id="IPR005119">
    <property type="entry name" value="LysR_subst-bd"/>
</dbReference>
<dbReference type="EMBL" id="JAAGOH010000008">
    <property type="protein sequence ID" value="NDY91225.1"/>
    <property type="molecule type" value="Genomic_DNA"/>
</dbReference>
<dbReference type="PRINTS" id="PR00039">
    <property type="entry name" value="HTHLYSR"/>
</dbReference>
<dbReference type="InterPro" id="IPR036388">
    <property type="entry name" value="WH-like_DNA-bd_sf"/>
</dbReference>
<dbReference type="Gene3D" id="3.40.190.10">
    <property type="entry name" value="Periplasmic binding protein-like II"/>
    <property type="match status" value="2"/>
</dbReference>
<keyword evidence="2" id="KW-0805">Transcription regulation</keyword>
<keyword evidence="3" id="KW-0238">DNA-binding</keyword>
<dbReference type="Proteomes" id="UP000484255">
    <property type="component" value="Unassembled WGS sequence"/>
</dbReference>
<dbReference type="InterPro" id="IPR050389">
    <property type="entry name" value="LysR-type_TF"/>
</dbReference>
<comment type="similarity">
    <text evidence="1">Belongs to the LysR transcriptional regulatory family.</text>
</comment>
<keyword evidence="7" id="KW-1185">Reference proteome</keyword>
<keyword evidence="4" id="KW-0804">Transcription</keyword>
<dbReference type="InterPro" id="IPR036390">
    <property type="entry name" value="WH_DNA-bd_sf"/>
</dbReference>
<dbReference type="PANTHER" id="PTHR30118:SF15">
    <property type="entry name" value="TRANSCRIPTIONAL REGULATORY PROTEIN"/>
    <property type="match status" value="1"/>
</dbReference>
<dbReference type="AlphaFoldDB" id="A0A7C9TKC9"/>
<dbReference type="GO" id="GO:0003677">
    <property type="term" value="F:DNA binding"/>
    <property type="evidence" value="ECO:0007669"/>
    <property type="project" value="UniProtKB-KW"/>
</dbReference>
<evidence type="ECO:0000256" key="1">
    <source>
        <dbReference type="ARBA" id="ARBA00009437"/>
    </source>
</evidence>
<evidence type="ECO:0000256" key="2">
    <source>
        <dbReference type="ARBA" id="ARBA00023015"/>
    </source>
</evidence>
<evidence type="ECO:0000313" key="6">
    <source>
        <dbReference type="EMBL" id="NDY91225.1"/>
    </source>
</evidence>
<dbReference type="InterPro" id="IPR000847">
    <property type="entry name" value="LysR_HTH_N"/>
</dbReference>
<proteinExistence type="inferred from homology"/>
<evidence type="ECO:0000256" key="3">
    <source>
        <dbReference type="ARBA" id="ARBA00023125"/>
    </source>
</evidence>
<comment type="caution">
    <text evidence="6">The sequence shown here is derived from an EMBL/GenBank/DDBJ whole genome shotgun (WGS) entry which is preliminary data.</text>
</comment>
<sequence length="310" mass="34008">MTTNALPELKLLQLFDVLYDTRSVTRAAEALGQSQPTVSIWLGRLREQLHDPLFVRTPAGMTPTPQAEAMIGPCREVLEGLRRLAAWETGFDPATARRRLRICMTDASHITLLPRLLAAVRRQAPGVRLEAARIDGNTERALESGEADLAIGYVPWLGGGIYQQQLFTQDWVCLSCAGHPRVQGGEGQDVARDVALDVARYQAEAHVVVAAGTGAQLLEQALLRSRIERQVALELPGFLGLGAIVQSTELLATLPRHIGSVLAATHGLTLQDCPFPVEGFAVRQHWHPRFHQEPGHRWLRGLVAQLFGLT</sequence>
<gene>
    <name evidence="6" type="ORF">G3A44_08480</name>
</gene>
<dbReference type="PANTHER" id="PTHR30118">
    <property type="entry name" value="HTH-TYPE TRANSCRIPTIONAL REGULATOR LEUO-RELATED"/>
    <property type="match status" value="1"/>
</dbReference>
<accession>A0A7C9TKC9</accession>